<sequence length="99" mass="11473">MHRRKSYLQQNPSHRDHNRSVDPLECPTKLSKSGSISLFSPIHHYSLPSYISMGHQDIRSPNLVEQTTQSSMCSNITEHGEELRIMSILEHVRTTYRAR</sequence>
<dbReference type="Proteomes" id="UP000197138">
    <property type="component" value="Unassembled WGS sequence"/>
</dbReference>
<feature type="region of interest" description="Disordered" evidence="1">
    <location>
        <begin position="1"/>
        <end position="27"/>
    </location>
</feature>
<comment type="caution">
    <text evidence="2">The sequence shown here is derived from an EMBL/GenBank/DDBJ whole genome shotgun (WGS) entry which is preliminary data.</text>
</comment>
<reference evidence="3" key="1">
    <citation type="journal article" date="2017" name="Plant J.">
        <title>The pomegranate (Punica granatum L.) genome and the genomics of punicalagin biosynthesis.</title>
        <authorList>
            <person name="Qin G."/>
            <person name="Xu C."/>
            <person name="Ming R."/>
            <person name="Tang H."/>
            <person name="Guyot R."/>
            <person name="Kramer E.M."/>
            <person name="Hu Y."/>
            <person name="Yi X."/>
            <person name="Qi Y."/>
            <person name="Xu X."/>
            <person name="Gao Z."/>
            <person name="Pan H."/>
            <person name="Jian J."/>
            <person name="Tian Y."/>
            <person name="Yue Z."/>
            <person name="Xu Y."/>
        </authorList>
    </citation>
    <scope>NUCLEOTIDE SEQUENCE [LARGE SCALE GENOMIC DNA]</scope>
    <source>
        <strain evidence="3">cv. Dabenzi</strain>
    </source>
</reference>
<gene>
    <name evidence="2" type="ORF">CDL15_Pgr004859</name>
</gene>
<evidence type="ECO:0000256" key="1">
    <source>
        <dbReference type="SAM" id="MobiDB-lite"/>
    </source>
</evidence>
<dbReference type="AlphaFoldDB" id="A0A218W677"/>
<proteinExistence type="predicted"/>
<organism evidence="2 3">
    <name type="scientific">Punica granatum</name>
    <name type="common">Pomegranate</name>
    <dbReference type="NCBI Taxonomy" id="22663"/>
    <lineage>
        <taxon>Eukaryota</taxon>
        <taxon>Viridiplantae</taxon>
        <taxon>Streptophyta</taxon>
        <taxon>Embryophyta</taxon>
        <taxon>Tracheophyta</taxon>
        <taxon>Spermatophyta</taxon>
        <taxon>Magnoliopsida</taxon>
        <taxon>eudicotyledons</taxon>
        <taxon>Gunneridae</taxon>
        <taxon>Pentapetalae</taxon>
        <taxon>rosids</taxon>
        <taxon>malvids</taxon>
        <taxon>Myrtales</taxon>
        <taxon>Lythraceae</taxon>
        <taxon>Punica</taxon>
    </lineage>
</organism>
<dbReference type="EMBL" id="MTKT01005034">
    <property type="protein sequence ID" value="OWM68377.1"/>
    <property type="molecule type" value="Genomic_DNA"/>
</dbReference>
<feature type="compositionally biased region" description="Basic and acidic residues" evidence="1">
    <location>
        <begin position="13"/>
        <end position="22"/>
    </location>
</feature>
<evidence type="ECO:0000313" key="2">
    <source>
        <dbReference type="EMBL" id="OWM68377.1"/>
    </source>
</evidence>
<name>A0A218W677_PUNGR</name>
<evidence type="ECO:0000313" key="3">
    <source>
        <dbReference type="Proteomes" id="UP000197138"/>
    </source>
</evidence>
<accession>A0A218W677</accession>
<protein>
    <submittedName>
        <fullName evidence="2">Uncharacterized protein</fullName>
    </submittedName>
</protein>